<name>A0A9K3EP17_HELAN</name>
<evidence type="ECO:0000313" key="2">
    <source>
        <dbReference type="Proteomes" id="UP000215914"/>
    </source>
</evidence>
<keyword evidence="2" id="KW-1185">Reference proteome</keyword>
<accession>A0A9K3EP17</accession>
<protein>
    <submittedName>
        <fullName evidence="1">Uncharacterized protein</fullName>
    </submittedName>
</protein>
<dbReference type="Proteomes" id="UP000215914">
    <property type="component" value="Unassembled WGS sequence"/>
</dbReference>
<dbReference type="AlphaFoldDB" id="A0A9K3EP17"/>
<gene>
    <name evidence="1" type="ORF">HanXRQr2_Chr12g0525761</name>
</gene>
<sequence length="63" mass="7238">MHINITMSANMNTSIAMSLLSVNQFTFFLNYNRFKIIPSSLLNHILMESQSDQTLQSQSDRTL</sequence>
<dbReference type="Gramene" id="mRNA:HanXRQr2_Chr12g0525761">
    <property type="protein sequence ID" value="CDS:HanXRQr2_Chr12g0525761.1"/>
    <property type="gene ID" value="HanXRQr2_Chr12g0525761"/>
</dbReference>
<evidence type="ECO:0000313" key="1">
    <source>
        <dbReference type="EMBL" id="KAF5776573.1"/>
    </source>
</evidence>
<organism evidence="1 2">
    <name type="scientific">Helianthus annuus</name>
    <name type="common">Common sunflower</name>
    <dbReference type="NCBI Taxonomy" id="4232"/>
    <lineage>
        <taxon>Eukaryota</taxon>
        <taxon>Viridiplantae</taxon>
        <taxon>Streptophyta</taxon>
        <taxon>Embryophyta</taxon>
        <taxon>Tracheophyta</taxon>
        <taxon>Spermatophyta</taxon>
        <taxon>Magnoliopsida</taxon>
        <taxon>eudicotyledons</taxon>
        <taxon>Gunneridae</taxon>
        <taxon>Pentapetalae</taxon>
        <taxon>asterids</taxon>
        <taxon>campanulids</taxon>
        <taxon>Asterales</taxon>
        <taxon>Asteraceae</taxon>
        <taxon>Asteroideae</taxon>
        <taxon>Heliantheae alliance</taxon>
        <taxon>Heliantheae</taxon>
        <taxon>Helianthus</taxon>
    </lineage>
</organism>
<reference evidence="1" key="1">
    <citation type="journal article" date="2017" name="Nature">
        <title>The sunflower genome provides insights into oil metabolism, flowering and Asterid evolution.</title>
        <authorList>
            <person name="Badouin H."/>
            <person name="Gouzy J."/>
            <person name="Grassa C.J."/>
            <person name="Murat F."/>
            <person name="Staton S.E."/>
            <person name="Cottret L."/>
            <person name="Lelandais-Briere C."/>
            <person name="Owens G.L."/>
            <person name="Carrere S."/>
            <person name="Mayjonade B."/>
            <person name="Legrand L."/>
            <person name="Gill N."/>
            <person name="Kane N.C."/>
            <person name="Bowers J.E."/>
            <person name="Hubner S."/>
            <person name="Bellec A."/>
            <person name="Berard A."/>
            <person name="Berges H."/>
            <person name="Blanchet N."/>
            <person name="Boniface M.C."/>
            <person name="Brunel D."/>
            <person name="Catrice O."/>
            <person name="Chaidir N."/>
            <person name="Claudel C."/>
            <person name="Donnadieu C."/>
            <person name="Faraut T."/>
            <person name="Fievet G."/>
            <person name="Helmstetter N."/>
            <person name="King M."/>
            <person name="Knapp S.J."/>
            <person name="Lai Z."/>
            <person name="Le Paslier M.C."/>
            <person name="Lippi Y."/>
            <person name="Lorenzon L."/>
            <person name="Mandel J.R."/>
            <person name="Marage G."/>
            <person name="Marchand G."/>
            <person name="Marquand E."/>
            <person name="Bret-Mestries E."/>
            <person name="Morien E."/>
            <person name="Nambeesan S."/>
            <person name="Nguyen T."/>
            <person name="Pegot-Espagnet P."/>
            <person name="Pouilly N."/>
            <person name="Raftis F."/>
            <person name="Sallet E."/>
            <person name="Schiex T."/>
            <person name="Thomas J."/>
            <person name="Vandecasteele C."/>
            <person name="Vares D."/>
            <person name="Vear F."/>
            <person name="Vautrin S."/>
            <person name="Crespi M."/>
            <person name="Mangin B."/>
            <person name="Burke J.M."/>
            <person name="Salse J."/>
            <person name="Munos S."/>
            <person name="Vincourt P."/>
            <person name="Rieseberg L.H."/>
            <person name="Langlade N.B."/>
        </authorList>
    </citation>
    <scope>NUCLEOTIDE SEQUENCE</scope>
    <source>
        <tissue evidence="1">Leaves</tissue>
    </source>
</reference>
<reference evidence="1" key="2">
    <citation type="submission" date="2020-06" db="EMBL/GenBank/DDBJ databases">
        <title>Helianthus annuus Genome sequencing and assembly Release 2.</title>
        <authorList>
            <person name="Gouzy J."/>
            <person name="Langlade N."/>
            <person name="Munos S."/>
        </authorList>
    </citation>
    <scope>NUCLEOTIDE SEQUENCE</scope>
    <source>
        <tissue evidence="1">Leaves</tissue>
    </source>
</reference>
<dbReference type="EMBL" id="MNCJ02000327">
    <property type="protein sequence ID" value="KAF5776573.1"/>
    <property type="molecule type" value="Genomic_DNA"/>
</dbReference>
<proteinExistence type="predicted"/>
<comment type="caution">
    <text evidence="1">The sequence shown here is derived from an EMBL/GenBank/DDBJ whole genome shotgun (WGS) entry which is preliminary data.</text>
</comment>